<proteinExistence type="inferred from homology"/>
<keyword evidence="2" id="KW-0813">Transport</keyword>
<reference evidence="6 7" key="1">
    <citation type="submission" date="2016-04" db="EMBL/GenBank/DDBJ databases">
        <title>Peptidophaga gingivicola gen. nov., sp. nov., isolated from human subgingival plaque.</title>
        <authorList>
            <person name="Beall C.J."/>
            <person name="Mokrzan E.M."/>
            <person name="Griffen A.L."/>
            <person name="Leys E.J."/>
        </authorList>
    </citation>
    <scope>NUCLEOTIDE SEQUENCE [LARGE SCALE GENOMIC DNA]</scope>
    <source>
        <strain evidence="6 7">BA112</strain>
    </source>
</reference>
<accession>A0A179B1R1</accession>
<dbReference type="InterPro" id="IPR003593">
    <property type="entry name" value="AAA+_ATPase"/>
</dbReference>
<organism evidence="6 7">
    <name type="scientific">Peptidiphaga gingivicola</name>
    <dbReference type="NCBI Taxonomy" id="2741497"/>
    <lineage>
        <taxon>Bacteria</taxon>
        <taxon>Bacillati</taxon>
        <taxon>Actinomycetota</taxon>
        <taxon>Actinomycetes</taxon>
        <taxon>Actinomycetales</taxon>
        <taxon>Actinomycetaceae</taxon>
        <taxon>Peptidiphaga</taxon>
    </lineage>
</organism>
<dbReference type="InterPro" id="IPR027417">
    <property type="entry name" value="P-loop_NTPase"/>
</dbReference>
<evidence type="ECO:0000313" key="6">
    <source>
        <dbReference type="EMBL" id="OAP85667.1"/>
    </source>
</evidence>
<feature type="domain" description="ABC transporter" evidence="5">
    <location>
        <begin position="3"/>
        <end position="235"/>
    </location>
</feature>
<dbReference type="Proteomes" id="UP000078368">
    <property type="component" value="Unassembled WGS sequence"/>
</dbReference>
<comment type="caution">
    <text evidence="6">The sequence shown here is derived from an EMBL/GenBank/DDBJ whole genome shotgun (WGS) entry which is preliminary data.</text>
</comment>
<keyword evidence="7" id="KW-1185">Reference proteome</keyword>
<comment type="similarity">
    <text evidence="1">Belongs to the ABC transporter superfamily.</text>
</comment>
<evidence type="ECO:0000256" key="3">
    <source>
        <dbReference type="ARBA" id="ARBA00022741"/>
    </source>
</evidence>
<dbReference type="SUPFAM" id="SSF52540">
    <property type="entry name" value="P-loop containing nucleoside triphosphate hydrolases"/>
    <property type="match status" value="1"/>
</dbReference>
<dbReference type="PROSITE" id="PS00211">
    <property type="entry name" value="ABC_TRANSPORTER_1"/>
    <property type="match status" value="1"/>
</dbReference>
<gene>
    <name evidence="6" type="ORF">A4H34_00200</name>
</gene>
<dbReference type="CDD" id="cd03264">
    <property type="entry name" value="ABC_drug_resistance_like"/>
    <property type="match status" value="1"/>
</dbReference>
<evidence type="ECO:0000256" key="1">
    <source>
        <dbReference type="ARBA" id="ARBA00005417"/>
    </source>
</evidence>
<dbReference type="GO" id="GO:0005524">
    <property type="term" value="F:ATP binding"/>
    <property type="evidence" value="ECO:0007669"/>
    <property type="project" value="UniProtKB-KW"/>
</dbReference>
<evidence type="ECO:0000256" key="2">
    <source>
        <dbReference type="ARBA" id="ARBA00022448"/>
    </source>
</evidence>
<keyword evidence="3" id="KW-0547">Nucleotide-binding</keyword>
<dbReference type="PANTHER" id="PTHR43335:SF2">
    <property type="entry name" value="ABC TRANSPORTER, ATP-BINDING PROTEIN"/>
    <property type="match status" value="1"/>
</dbReference>
<dbReference type="EMBL" id="LVZK01000001">
    <property type="protein sequence ID" value="OAP85667.1"/>
    <property type="molecule type" value="Genomic_DNA"/>
</dbReference>
<sequence>MYISINHVTKNFRGKPKALDDVTIDLPTGMIGLLGSNGAGKTTLMRMLCGIIQPTEGKVFIDGQDLSASASRRAVKGILGYLPQHVEPYPNLTPLEFLDYVGILKGIDKRSARRSQAEQLVARVGLTDAKNRRIGGFSGGMRRRVGIAQALMGEPRLIIVDEPTAGLDPEERIRFRTLLAGLGAERTVILSTHILDDVAQTCPYIFVLGHGRTRYDGPTGGLIEAARGRTWLTDPRSARLPEHAAVVNALTVPGGTQYRIVTDTPPDGAEPVEPNLEDGYMALTINKETP</sequence>
<evidence type="ECO:0000256" key="4">
    <source>
        <dbReference type="ARBA" id="ARBA00022840"/>
    </source>
</evidence>
<dbReference type="SMART" id="SM00382">
    <property type="entry name" value="AAA"/>
    <property type="match status" value="1"/>
</dbReference>
<dbReference type="RefSeq" id="WP_064230665.1">
    <property type="nucleotide sequence ID" value="NZ_LVZK01000001.1"/>
</dbReference>
<dbReference type="InterPro" id="IPR003439">
    <property type="entry name" value="ABC_transporter-like_ATP-bd"/>
</dbReference>
<dbReference type="PANTHER" id="PTHR43335">
    <property type="entry name" value="ABC TRANSPORTER, ATP-BINDING PROTEIN"/>
    <property type="match status" value="1"/>
</dbReference>
<protein>
    <submittedName>
        <fullName evidence="6">ABC transporter</fullName>
    </submittedName>
</protein>
<dbReference type="Pfam" id="PF00005">
    <property type="entry name" value="ABC_tran"/>
    <property type="match status" value="1"/>
</dbReference>
<dbReference type="GO" id="GO:0016887">
    <property type="term" value="F:ATP hydrolysis activity"/>
    <property type="evidence" value="ECO:0007669"/>
    <property type="project" value="InterPro"/>
</dbReference>
<name>A0A179B1R1_9ACTO</name>
<dbReference type="PROSITE" id="PS50893">
    <property type="entry name" value="ABC_TRANSPORTER_2"/>
    <property type="match status" value="1"/>
</dbReference>
<dbReference type="AlphaFoldDB" id="A0A179B1R1"/>
<dbReference type="OrthoDB" id="9804819at2"/>
<keyword evidence="4" id="KW-0067">ATP-binding</keyword>
<evidence type="ECO:0000259" key="5">
    <source>
        <dbReference type="PROSITE" id="PS50893"/>
    </source>
</evidence>
<evidence type="ECO:0000313" key="7">
    <source>
        <dbReference type="Proteomes" id="UP000078368"/>
    </source>
</evidence>
<dbReference type="STRING" id="1823756.A4H34_00200"/>
<dbReference type="Gene3D" id="3.40.50.300">
    <property type="entry name" value="P-loop containing nucleotide triphosphate hydrolases"/>
    <property type="match status" value="1"/>
</dbReference>
<dbReference type="InterPro" id="IPR017871">
    <property type="entry name" value="ABC_transporter-like_CS"/>
</dbReference>